<dbReference type="InterPro" id="IPR043128">
    <property type="entry name" value="Rev_trsase/Diguanyl_cyclase"/>
</dbReference>
<dbReference type="Proteomes" id="UP000818029">
    <property type="component" value="Chromosome D02"/>
</dbReference>
<dbReference type="PANTHER" id="PTHR24559">
    <property type="entry name" value="TRANSPOSON TY3-I GAG-POL POLYPROTEIN"/>
    <property type="match status" value="1"/>
</dbReference>
<dbReference type="PANTHER" id="PTHR24559:SF444">
    <property type="entry name" value="REVERSE TRANSCRIPTASE DOMAIN-CONTAINING PROTEIN"/>
    <property type="match status" value="1"/>
</dbReference>
<dbReference type="Pfam" id="PF03732">
    <property type="entry name" value="Retrotrans_gag"/>
    <property type="match status" value="1"/>
</dbReference>
<name>A0ABM2ZNP1_GOSHI</name>
<reference evidence="5" key="2">
    <citation type="submission" date="2025-08" db="UniProtKB">
        <authorList>
            <consortium name="RefSeq"/>
        </authorList>
    </citation>
    <scope>IDENTIFICATION</scope>
</reference>
<proteinExistence type="predicted"/>
<keyword evidence="4" id="KW-1185">Reference proteome</keyword>
<evidence type="ECO:0000259" key="3">
    <source>
        <dbReference type="Pfam" id="PF03732"/>
    </source>
</evidence>
<dbReference type="RefSeq" id="XP_040944275.1">
    <property type="nucleotide sequence ID" value="XM_041088341.1"/>
</dbReference>
<evidence type="ECO:0000313" key="5">
    <source>
        <dbReference type="RefSeq" id="XP_040944275.1"/>
    </source>
</evidence>
<feature type="domain" description="Reverse transcriptase" evidence="2">
    <location>
        <begin position="490"/>
        <end position="591"/>
    </location>
</feature>
<dbReference type="Gene3D" id="3.30.70.270">
    <property type="match status" value="1"/>
</dbReference>
<dbReference type="InterPro" id="IPR000477">
    <property type="entry name" value="RT_dom"/>
</dbReference>
<gene>
    <name evidence="5" type="primary">LOC121214564</name>
</gene>
<dbReference type="InterPro" id="IPR053134">
    <property type="entry name" value="RNA-dir_DNA_polymerase"/>
</dbReference>
<sequence>MSDDDNDGVDQKMYTGDDVSNELDGTESATPSVNLVSTQQPNVERGNIEEKDYSQLLRAIADALQRLKGVDPSTAEIWIESIKRILQQLECNPHESVICVVSLLQGEAYTWYAIEFVPTEIDSCKRFLRGLRDELRVLLVSHRITEFADLVERAIMVEQVLGSNNKIENIRTVGKRPGAASSNPQPKRSKEFRGSWRSNFKSDRTCNSPRSMPASRGRRSCRSGSFSRGDARKGNDAVAQQSEAKTPTRAYVVQTREDGDANDVVIGPVMLHNLVADALQRVAETAPATTSVSTQRRAPIKELRKYGAIEFLGLKEVDPSIVENWMESTKRFLQQLEYEAYIWWESVIRHLPIEQVTWDLFEREFQKKYIGELYIEDKRQEFLMLKQGDLSVVDYEPEFSKLSRYAFEFILIKADSCKRLLRGLRDEIRCSQIRTVCEFLDVFPEELPGLPPDREVEFAIEVYPGIAPISVPPYRISPTELKELKLKVKESDVPKTALHTRYGHYEFLVMPFGLTNAPAAFMDLMNRIFQLYLDQFVVVFIDDILVYSKSESEHDQHIRIVLQILRDKQLYEKLSKCEFWLSEVVFLGHVILADGFELFQIRLKRLSNGNRLRIQRRWIELLKDYDYVIDYHPGKANVVVDALSRIAAIELREMFARINISDDGSLLAELRIKSAMLDQIRST</sequence>
<organism evidence="4 5">
    <name type="scientific">Gossypium hirsutum</name>
    <name type="common">Upland cotton</name>
    <name type="synonym">Gossypium mexicanum</name>
    <dbReference type="NCBI Taxonomy" id="3635"/>
    <lineage>
        <taxon>Eukaryota</taxon>
        <taxon>Viridiplantae</taxon>
        <taxon>Streptophyta</taxon>
        <taxon>Embryophyta</taxon>
        <taxon>Tracheophyta</taxon>
        <taxon>Spermatophyta</taxon>
        <taxon>Magnoliopsida</taxon>
        <taxon>eudicotyledons</taxon>
        <taxon>Gunneridae</taxon>
        <taxon>Pentapetalae</taxon>
        <taxon>rosids</taxon>
        <taxon>malvids</taxon>
        <taxon>Malvales</taxon>
        <taxon>Malvaceae</taxon>
        <taxon>Malvoideae</taxon>
        <taxon>Gossypium</taxon>
    </lineage>
</organism>
<dbReference type="SUPFAM" id="SSF56672">
    <property type="entry name" value="DNA/RNA polymerases"/>
    <property type="match status" value="1"/>
</dbReference>
<evidence type="ECO:0000313" key="4">
    <source>
        <dbReference type="Proteomes" id="UP000818029"/>
    </source>
</evidence>
<reference evidence="4" key="1">
    <citation type="journal article" date="2020" name="Nat. Genet.">
        <title>Genomic diversifications of five Gossypium allopolyploid species and their impact on cotton improvement.</title>
        <authorList>
            <person name="Chen Z.J."/>
            <person name="Sreedasyam A."/>
            <person name="Ando A."/>
            <person name="Song Q."/>
            <person name="De Santiago L.M."/>
            <person name="Hulse-Kemp A.M."/>
            <person name="Ding M."/>
            <person name="Ye W."/>
            <person name="Kirkbride R.C."/>
            <person name="Jenkins J."/>
            <person name="Plott C."/>
            <person name="Lovell J."/>
            <person name="Lin Y.M."/>
            <person name="Vaughn R."/>
            <person name="Liu B."/>
            <person name="Simpson S."/>
            <person name="Scheffler B.E."/>
            <person name="Wen L."/>
            <person name="Saski C.A."/>
            <person name="Grover C.E."/>
            <person name="Hu G."/>
            <person name="Conover J.L."/>
            <person name="Carlson J.W."/>
            <person name="Shu S."/>
            <person name="Boston L.B."/>
            <person name="Williams M."/>
            <person name="Peterson D.G."/>
            <person name="McGee K."/>
            <person name="Jones D.C."/>
            <person name="Wendel J.F."/>
            <person name="Stelly D.M."/>
            <person name="Grimwood J."/>
            <person name="Schmutz J."/>
        </authorList>
    </citation>
    <scope>NUCLEOTIDE SEQUENCE [LARGE SCALE GENOMIC DNA]</scope>
    <source>
        <strain evidence="4">cv. TM-1</strain>
    </source>
</reference>
<feature type="region of interest" description="Disordered" evidence="1">
    <location>
        <begin position="1"/>
        <end position="34"/>
    </location>
</feature>
<dbReference type="InterPro" id="IPR005162">
    <property type="entry name" value="Retrotrans_gag_dom"/>
</dbReference>
<dbReference type="CDD" id="cd01647">
    <property type="entry name" value="RT_LTR"/>
    <property type="match status" value="1"/>
</dbReference>
<evidence type="ECO:0000256" key="1">
    <source>
        <dbReference type="SAM" id="MobiDB-lite"/>
    </source>
</evidence>
<feature type="compositionally biased region" description="Basic and acidic residues" evidence="1">
    <location>
        <begin position="188"/>
        <end position="204"/>
    </location>
</feature>
<accession>A0ABM2ZNP1</accession>
<dbReference type="GeneID" id="121214564"/>
<dbReference type="Pfam" id="PF00078">
    <property type="entry name" value="RVT_1"/>
    <property type="match status" value="1"/>
</dbReference>
<dbReference type="Gene3D" id="3.10.10.10">
    <property type="entry name" value="HIV Type 1 Reverse Transcriptase, subunit A, domain 1"/>
    <property type="match status" value="1"/>
</dbReference>
<feature type="domain" description="Retrotransposon gag" evidence="3">
    <location>
        <begin position="334"/>
        <end position="426"/>
    </location>
</feature>
<protein>
    <recommendedName>
        <fullName evidence="6">DNA/RNA polymerases superfamily protein</fullName>
    </recommendedName>
</protein>
<evidence type="ECO:0000259" key="2">
    <source>
        <dbReference type="Pfam" id="PF00078"/>
    </source>
</evidence>
<feature type="region of interest" description="Disordered" evidence="1">
    <location>
        <begin position="172"/>
        <end position="248"/>
    </location>
</feature>
<evidence type="ECO:0008006" key="6">
    <source>
        <dbReference type="Google" id="ProtNLM"/>
    </source>
</evidence>
<dbReference type="InterPro" id="IPR043502">
    <property type="entry name" value="DNA/RNA_pol_sf"/>
</dbReference>